<evidence type="ECO:0000256" key="2">
    <source>
        <dbReference type="ARBA" id="ARBA00007727"/>
    </source>
</evidence>
<keyword evidence="5" id="KW-1133">Transmembrane helix</keyword>
<evidence type="ECO:0000256" key="5">
    <source>
        <dbReference type="ARBA" id="ARBA00022989"/>
    </source>
</evidence>
<comment type="similarity">
    <text evidence="2">Belongs to the PC-esterase family. TBL subfamily.</text>
</comment>
<feature type="domain" description="Trichome birefringence-like C-terminal" evidence="8">
    <location>
        <begin position="96"/>
        <end position="358"/>
    </location>
</feature>
<evidence type="ECO:0000256" key="1">
    <source>
        <dbReference type="ARBA" id="ARBA00004167"/>
    </source>
</evidence>
<dbReference type="GO" id="GO:0016020">
    <property type="term" value="C:membrane"/>
    <property type="evidence" value="ECO:0007669"/>
    <property type="project" value="UniProtKB-SubCell"/>
</dbReference>
<organism evidence="10 11">
    <name type="scientific">Oldenlandia corymbosa var. corymbosa</name>
    <dbReference type="NCBI Taxonomy" id="529605"/>
    <lineage>
        <taxon>Eukaryota</taxon>
        <taxon>Viridiplantae</taxon>
        <taxon>Streptophyta</taxon>
        <taxon>Embryophyta</taxon>
        <taxon>Tracheophyta</taxon>
        <taxon>Spermatophyta</taxon>
        <taxon>Magnoliopsida</taxon>
        <taxon>eudicotyledons</taxon>
        <taxon>Gunneridae</taxon>
        <taxon>Pentapetalae</taxon>
        <taxon>asterids</taxon>
        <taxon>lamiids</taxon>
        <taxon>Gentianales</taxon>
        <taxon>Rubiaceae</taxon>
        <taxon>Rubioideae</taxon>
        <taxon>Spermacoceae</taxon>
        <taxon>Hedyotis-Oldenlandia complex</taxon>
        <taxon>Oldenlandia</taxon>
    </lineage>
</organism>
<dbReference type="PANTHER" id="PTHR32285:SF30">
    <property type="entry name" value="PROTEIN TRICHOME BIREFRINGENCE-LIKE 42"/>
    <property type="match status" value="1"/>
</dbReference>
<dbReference type="Proteomes" id="UP001161247">
    <property type="component" value="Chromosome 1"/>
</dbReference>
<dbReference type="PANTHER" id="PTHR32285">
    <property type="entry name" value="PROTEIN TRICHOME BIREFRINGENCE-LIKE 9-RELATED"/>
    <property type="match status" value="1"/>
</dbReference>
<proteinExistence type="inferred from homology"/>
<dbReference type="Pfam" id="PF14416">
    <property type="entry name" value="PMR5N"/>
    <property type="match status" value="1"/>
</dbReference>
<dbReference type="AlphaFoldDB" id="A0AAV1C2I1"/>
<dbReference type="Pfam" id="PF13839">
    <property type="entry name" value="PC-Esterase"/>
    <property type="match status" value="1"/>
</dbReference>
<dbReference type="InterPro" id="IPR026057">
    <property type="entry name" value="TBL_C"/>
</dbReference>
<dbReference type="EMBL" id="OX459118">
    <property type="protein sequence ID" value="CAI9088869.1"/>
    <property type="molecule type" value="Genomic_DNA"/>
</dbReference>
<keyword evidence="3" id="KW-0812">Transmembrane</keyword>
<dbReference type="GO" id="GO:0005794">
    <property type="term" value="C:Golgi apparatus"/>
    <property type="evidence" value="ECO:0007669"/>
    <property type="project" value="TreeGrafter"/>
</dbReference>
<keyword evidence="7" id="KW-0732">Signal</keyword>
<accession>A0AAV1C2I1</accession>
<dbReference type="GO" id="GO:0016413">
    <property type="term" value="F:O-acetyltransferase activity"/>
    <property type="evidence" value="ECO:0007669"/>
    <property type="project" value="InterPro"/>
</dbReference>
<feature type="domain" description="Trichome birefringence-like N-terminal" evidence="9">
    <location>
        <begin position="41"/>
        <end position="95"/>
    </location>
</feature>
<evidence type="ECO:0000259" key="8">
    <source>
        <dbReference type="Pfam" id="PF13839"/>
    </source>
</evidence>
<evidence type="ECO:0000256" key="7">
    <source>
        <dbReference type="SAM" id="SignalP"/>
    </source>
</evidence>
<dbReference type="InterPro" id="IPR025846">
    <property type="entry name" value="TBL_N"/>
</dbReference>
<name>A0AAV1C2I1_OLDCO</name>
<feature type="chain" id="PRO_5043707140" evidence="7">
    <location>
        <begin position="21"/>
        <end position="362"/>
    </location>
</feature>
<evidence type="ECO:0000256" key="3">
    <source>
        <dbReference type="ARBA" id="ARBA00022692"/>
    </source>
</evidence>
<protein>
    <submittedName>
        <fullName evidence="10">OLC1v1023318C1</fullName>
    </submittedName>
</protein>
<evidence type="ECO:0000256" key="4">
    <source>
        <dbReference type="ARBA" id="ARBA00022968"/>
    </source>
</evidence>
<comment type="subcellular location">
    <subcellularLocation>
        <location evidence="1">Membrane</location>
        <topology evidence="1">Single-pass membrane protein</topology>
    </subcellularLocation>
</comment>
<evidence type="ECO:0000256" key="6">
    <source>
        <dbReference type="ARBA" id="ARBA00023136"/>
    </source>
</evidence>
<sequence>MGMANLLLFCSLLATTYVLKERFSVEGKYEKLGSTLSSESKSCDLYKGSWVSDDSLIPYYDALSCPFIDPGLNCQKNGRPDNLYLKYRWNPVQCQLSRFDGQKILQKLSGKKIMFVGDSLSNNQWQSLACILHFAVPNANYTLVARGPIVTLSFPEYGVSVMFLKNGFLVDVVSEKVGRVLKLDTLTRTQHWKGIDVLIFDTYHWWMHTGSHKTWDYFQIGDKLIKDMDSMDAYKTALTTWANWVDSNIDPAKTRVFFQGISAVHVQGNGWGEPSVPNCFGQTKPIKGAEFPGQHYPGEAVIKDVLNSMKLPVNLLDITLLTQLRKDGHPSNYTKGGQDCSHWCLPGVPDTWNEILYTILID</sequence>
<gene>
    <name evidence="10" type="ORF">OLC1_LOCUS1338</name>
</gene>
<evidence type="ECO:0000313" key="10">
    <source>
        <dbReference type="EMBL" id="CAI9088869.1"/>
    </source>
</evidence>
<keyword evidence="11" id="KW-1185">Reference proteome</keyword>
<keyword evidence="6" id="KW-0472">Membrane</keyword>
<keyword evidence="4" id="KW-0735">Signal-anchor</keyword>
<evidence type="ECO:0000313" key="11">
    <source>
        <dbReference type="Proteomes" id="UP001161247"/>
    </source>
</evidence>
<evidence type="ECO:0000259" key="9">
    <source>
        <dbReference type="Pfam" id="PF14416"/>
    </source>
</evidence>
<reference evidence="10" key="1">
    <citation type="submission" date="2023-03" db="EMBL/GenBank/DDBJ databases">
        <authorList>
            <person name="Julca I."/>
        </authorList>
    </citation>
    <scope>NUCLEOTIDE SEQUENCE</scope>
</reference>
<feature type="signal peptide" evidence="7">
    <location>
        <begin position="1"/>
        <end position="20"/>
    </location>
</feature>
<dbReference type="InterPro" id="IPR029962">
    <property type="entry name" value="TBL"/>
</dbReference>